<dbReference type="EMBL" id="JAHRIO010011149">
    <property type="protein sequence ID" value="MEQ2162007.1"/>
    <property type="molecule type" value="Genomic_DNA"/>
</dbReference>
<evidence type="ECO:0008006" key="4">
    <source>
        <dbReference type="Google" id="ProtNLM"/>
    </source>
</evidence>
<proteinExistence type="predicted"/>
<reference evidence="2 3" key="1">
    <citation type="submission" date="2021-06" db="EMBL/GenBank/DDBJ databases">
        <authorList>
            <person name="Palmer J.M."/>
        </authorList>
    </citation>
    <scope>NUCLEOTIDE SEQUENCE [LARGE SCALE GENOMIC DNA]</scope>
    <source>
        <strain evidence="2 3">GA_2019</strain>
        <tissue evidence="2">Muscle</tissue>
    </source>
</reference>
<gene>
    <name evidence="2" type="ORF">GOODEAATRI_015530</name>
</gene>
<dbReference type="Proteomes" id="UP001476798">
    <property type="component" value="Unassembled WGS sequence"/>
</dbReference>
<keyword evidence="1" id="KW-0732">Signal</keyword>
<evidence type="ECO:0000313" key="3">
    <source>
        <dbReference type="Proteomes" id="UP001476798"/>
    </source>
</evidence>
<sequence>MSLFLSILLLCTCLFGVFTDSSSALVMVKEADMCAFSVKQKPNTALADWIHYLSQDCICWLKQCQVEKIFHMMLIAESLLCISHVPQVSLSSVKGTDLDVISMSLVLLP</sequence>
<organism evidence="2 3">
    <name type="scientific">Goodea atripinnis</name>
    <dbReference type="NCBI Taxonomy" id="208336"/>
    <lineage>
        <taxon>Eukaryota</taxon>
        <taxon>Metazoa</taxon>
        <taxon>Chordata</taxon>
        <taxon>Craniata</taxon>
        <taxon>Vertebrata</taxon>
        <taxon>Euteleostomi</taxon>
        <taxon>Actinopterygii</taxon>
        <taxon>Neopterygii</taxon>
        <taxon>Teleostei</taxon>
        <taxon>Neoteleostei</taxon>
        <taxon>Acanthomorphata</taxon>
        <taxon>Ovalentaria</taxon>
        <taxon>Atherinomorphae</taxon>
        <taxon>Cyprinodontiformes</taxon>
        <taxon>Goodeidae</taxon>
        <taxon>Goodea</taxon>
    </lineage>
</organism>
<comment type="caution">
    <text evidence="2">The sequence shown here is derived from an EMBL/GenBank/DDBJ whole genome shotgun (WGS) entry which is preliminary data.</text>
</comment>
<accession>A0ABV0MSF0</accession>
<name>A0ABV0MSF0_9TELE</name>
<keyword evidence="3" id="KW-1185">Reference proteome</keyword>
<feature type="chain" id="PRO_5047221909" description="Secreted protein" evidence="1">
    <location>
        <begin position="20"/>
        <end position="109"/>
    </location>
</feature>
<evidence type="ECO:0000313" key="2">
    <source>
        <dbReference type="EMBL" id="MEQ2162007.1"/>
    </source>
</evidence>
<protein>
    <recommendedName>
        <fullName evidence="4">Secreted protein</fullName>
    </recommendedName>
</protein>
<evidence type="ECO:0000256" key="1">
    <source>
        <dbReference type="SAM" id="SignalP"/>
    </source>
</evidence>
<feature type="signal peptide" evidence="1">
    <location>
        <begin position="1"/>
        <end position="19"/>
    </location>
</feature>